<dbReference type="InterPro" id="IPR038770">
    <property type="entry name" value="Na+/solute_symporter_sf"/>
</dbReference>
<dbReference type="EMBL" id="RQTK01000909">
    <property type="protein sequence ID" value="RUS73693.1"/>
    <property type="molecule type" value="Genomic_DNA"/>
</dbReference>
<comment type="similarity">
    <text evidence="2">Belongs to the bile acid:sodium symporter (BASS) (TC 2.A.28) family.</text>
</comment>
<feature type="transmembrane region" description="Helical" evidence="7">
    <location>
        <begin position="371"/>
        <end position="394"/>
    </location>
</feature>
<dbReference type="GO" id="GO:0016020">
    <property type="term" value="C:membrane"/>
    <property type="evidence" value="ECO:0007669"/>
    <property type="project" value="UniProtKB-SubCell"/>
</dbReference>
<feature type="transmembrane region" description="Helical" evidence="7">
    <location>
        <begin position="317"/>
        <end position="335"/>
    </location>
</feature>
<comment type="caution">
    <text evidence="9">The sequence shown here is derived from an EMBL/GenBank/DDBJ whole genome shotgun (WGS) entry which is preliminary data.</text>
</comment>
<dbReference type="Proteomes" id="UP000271974">
    <property type="component" value="Unassembled WGS sequence"/>
</dbReference>
<feature type="transmembrane region" description="Helical" evidence="7">
    <location>
        <begin position="535"/>
        <end position="561"/>
    </location>
</feature>
<dbReference type="Pfam" id="PF01758">
    <property type="entry name" value="SBF"/>
    <property type="match status" value="1"/>
</dbReference>
<keyword evidence="6 7" id="KW-0472">Membrane</keyword>
<evidence type="ECO:0000256" key="5">
    <source>
        <dbReference type="ARBA" id="ARBA00022989"/>
    </source>
</evidence>
<feature type="transmembrane region" description="Helical" evidence="7">
    <location>
        <begin position="476"/>
        <end position="496"/>
    </location>
</feature>
<dbReference type="PANTHER" id="PTHR10361:SF28">
    <property type="entry name" value="P3 PROTEIN-RELATED"/>
    <property type="match status" value="1"/>
</dbReference>
<feature type="transmembrane region" description="Helical" evidence="7">
    <location>
        <begin position="414"/>
        <end position="433"/>
    </location>
</feature>
<dbReference type="InterPro" id="IPR004710">
    <property type="entry name" value="Bilac:Na_transpt"/>
</dbReference>
<feature type="signal peptide" evidence="8">
    <location>
        <begin position="1"/>
        <end position="21"/>
    </location>
</feature>
<evidence type="ECO:0000256" key="3">
    <source>
        <dbReference type="ARBA" id="ARBA00022692"/>
    </source>
</evidence>
<evidence type="ECO:0000256" key="6">
    <source>
        <dbReference type="ARBA" id="ARBA00023136"/>
    </source>
</evidence>
<dbReference type="Gene3D" id="1.20.1530.20">
    <property type="match status" value="1"/>
</dbReference>
<proteinExistence type="inferred from homology"/>
<keyword evidence="5 7" id="KW-1133">Transmembrane helix</keyword>
<keyword evidence="10" id="KW-1185">Reference proteome</keyword>
<accession>A0A433SWL5</accession>
<comment type="subcellular location">
    <subcellularLocation>
        <location evidence="1">Membrane</location>
        <topology evidence="1">Multi-pass membrane protein</topology>
    </subcellularLocation>
</comment>
<evidence type="ECO:0000313" key="10">
    <source>
        <dbReference type="Proteomes" id="UP000271974"/>
    </source>
</evidence>
<evidence type="ECO:0000256" key="1">
    <source>
        <dbReference type="ARBA" id="ARBA00004141"/>
    </source>
</evidence>
<feature type="transmembrane region" description="Helical" evidence="7">
    <location>
        <begin position="508"/>
        <end position="529"/>
    </location>
</feature>
<dbReference type="OrthoDB" id="203097at2759"/>
<organism evidence="9 10">
    <name type="scientific">Elysia chlorotica</name>
    <name type="common">Eastern emerald elysia</name>
    <name type="synonym">Sea slug</name>
    <dbReference type="NCBI Taxonomy" id="188477"/>
    <lineage>
        <taxon>Eukaryota</taxon>
        <taxon>Metazoa</taxon>
        <taxon>Spiralia</taxon>
        <taxon>Lophotrochozoa</taxon>
        <taxon>Mollusca</taxon>
        <taxon>Gastropoda</taxon>
        <taxon>Heterobranchia</taxon>
        <taxon>Euthyneura</taxon>
        <taxon>Panpulmonata</taxon>
        <taxon>Sacoglossa</taxon>
        <taxon>Placobranchoidea</taxon>
        <taxon>Plakobranchidae</taxon>
        <taxon>Elysia</taxon>
    </lineage>
</organism>
<keyword evidence="4" id="KW-0813">Transport</keyword>
<evidence type="ECO:0000256" key="2">
    <source>
        <dbReference type="ARBA" id="ARBA00006528"/>
    </source>
</evidence>
<sequence>MFNACLLFSLTLACILVLVSGDFDEANVGYTEIGKHGEEDKSTRYAIKSEKTDNMTTLIDVDWTQPVVILHNRPEFRLKMEKSQTLLVAISVLCKTPSTRYSIFVDTINAENGYVPEEHRRQFFIACNDILSHTITNPLVNTTDGYRSTSFRLPKMSQNETANSIVSEWLSLSLFQSSSPEYFNSREGYVEEQWLSRAKAAAEMFLEGGRESPSPRIAQVVNITITADLIGRTRLRFFSLPVTNNEPVASGNSTTSAALLVHEIPVVILRNMRPIDFAFRIILFTLVGLSAIGMGCKTDLNIVKEVLKKPVAPAMGFVAQYLCMPLIAFAVSQLMPLDNPAVRLGIFACGVCPGGGASNIFTFLLRGDVSLSVTMTCLSSVLAMAMIPLWMFTLGQRYNDPENNISVRVPFTRILQTVSLVVAPLFLGFFLNVKFPKLALKLKRLITPIAVITVLFILTVGLYSNWYMVRLFRGGTVAAACLLPYVGYMVGAGLALVSCQPVRRIKTVAIETGIQNTTVAYLMLTFSLPAPDADLAAVGSASSAFMTPLPLLVLSIVYRLWLSHKK</sequence>
<dbReference type="PANTHER" id="PTHR10361">
    <property type="entry name" value="SODIUM-BILE ACID COTRANSPORTER"/>
    <property type="match status" value="1"/>
</dbReference>
<feature type="transmembrane region" description="Helical" evidence="7">
    <location>
        <begin position="445"/>
        <end position="464"/>
    </location>
</feature>
<evidence type="ECO:0000256" key="7">
    <source>
        <dbReference type="SAM" id="Phobius"/>
    </source>
</evidence>
<keyword evidence="8" id="KW-0732">Signal</keyword>
<evidence type="ECO:0000256" key="4">
    <source>
        <dbReference type="ARBA" id="ARBA00022847"/>
    </source>
</evidence>
<name>A0A433SWL5_ELYCH</name>
<feature type="transmembrane region" description="Helical" evidence="7">
    <location>
        <begin position="277"/>
        <end position="296"/>
    </location>
</feature>
<dbReference type="GO" id="GO:0015293">
    <property type="term" value="F:symporter activity"/>
    <property type="evidence" value="ECO:0007669"/>
    <property type="project" value="UniProtKB-KW"/>
</dbReference>
<feature type="non-terminal residue" evidence="9">
    <location>
        <position position="566"/>
    </location>
</feature>
<dbReference type="InterPro" id="IPR002657">
    <property type="entry name" value="BilAc:Na_symport/Acr3"/>
</dbReference>
<keyword evidence="3 7" id="KW-0812">Transmembrane</keyword>
<feature type="chain" id="PRO_5018970228" evidence="8">
    <location>
        <begin position="22"/>
        <end position="566"/>
    </location>
</feature>
<evidence type="ECO:0000313" key="9">
    <source>
        <dbReference type="EMBL" id="RUS73693.1"/>
    </source>
</evidence>
<protein>
    <submittedName>
        <fullName evidence="9">Uncharacterized protein</fullName>
    </submittedName>
</protein>
<feature type="transmembrane region" description="Helical" evidence="7">
    <location>
        <begin position="341"/>
        <end position="364"/>
    </location>
</feature>
<dbReference type="AlphaFoldDB" id="A0A433SWL5"/>
<evidence type="ECO:0000256" key="8">
    <source>
        <dbReference type="SAM" id="SignalP"/>
    </source>
</evidence>
<keyword evidence="4" id="KW-0769">Symport</keyword>
<gene>
    <name evidence="9" type="ORF">EGW08_018540</name>
</gene>
<reference evidence="9 10" key="1">
    <citation type="submission" date="2019-01" db="EMBL/GenBank/DDBJ databases">
        <title>A draft genome assembly of the solar-powered sea slug Elysia chlorotica.</title>
        <authorList>
            <person name="Cai H."/>
            <person name="Li Q."/>
            <person name="Fang X."/>
            <person name="Li J."/>
            <person name="Curtis N.E."/>
            <person name="Altenburger A."/>
            <person name="Shibata T."/>
            <person name="Feng M."/>
            <person name="Maeda T."/>
            <person name="Schwartz J.A."/>
            <person name="Shigenobu S."/>
            <person name="Lundholm N."/>
            <person name="Nishiyama T."/>
            <person name="Yang H."/>
            <person name="Hasebe M."/>
            <person name="Li S."/>
            <person name="Pierce S.K."/>
            <person name="Wang J."/>
        </authorList>
    </citation>
    <scope>NUCLEOTIDE SEQUENCE [LARGE SCALE GENOMIC DNA]</scope>
    <source>
        <strain evidence="9">EC2010</strain>
        <tissue evidence="9">Whole organism of an adult</tissue>
    </source>
</reference>
<dbReference type="STRING" id="188477.A0A433SWL5"/>